<dbReference type="GO" id="GO:0030659">
    <property type="term" value="C:cytoplasmic vesicle membrane"/>
    <property type="evidence" value="ECO:0007669"/>
    <property type="project" value="UniProtKB-SubCell"/>
</dbReference>
<dbReference type="PANTHER" id="PTHR19229:SF266">
    <property type="entry name" value="ATP-BINDING CASSETTE SUB-FAMILY A MEMBER 12-LIKE"/>
    <property type="match status" value="1"/>
</dbReference>
<dbReference type="InterPro" id="IPR003593">
    <property type="entry name" value="AAA+_ATPase"/>
</dbReference>
<dbReference type="GO" id="GO:0005524">
    <property type="term" value="F:ATP binding"/>
    <property type="evidence" value="ECO:0007669"/>
    <property type="project" value="UniProtKB-KW"/>
</dbReference>
<feature type="transmembrane region" description="Helical" evidence="12">
    <location>
        <begin position="6987"/>
        <end position="7012"/>
    </location>
</feature>
<keyword evidence="8 12" id="KW-1133">Transmembrane helix</keyword>
<keyword evidence="10 12" id="KW-0472">Membrane</keyword>
<dbReference type="Proteomes" id="UP000186698">
    <property type="component" value="Chromosome 9_10L"/>
</dbReference>
<dbReference type="GO" id="GO:0042626">
    <property type="term" value="F:ATPase-coupled transmembrane transporter activity"/>
    <property type="evidence" value="ECO:0000318"/>
    <property type="project" value="GO_Central"/>
</dbReference>
<dbReference type="SUPFAM" id="SSF52540">
    <property type="entry name" value="P-loop containing nucleoside triphosphate hydrolases"/>
    <property type="match status" value="2"/>
</dbReference>
<organism evidence="14 15">
    <name type="scientific">Xenopus laevis</name>
    <name type="common">African clawed frog</name>
    <dbReference type="NCBI Taxonomy" id="8355"/>
    <lineage>
        <taxon>Eukaryota</taxon>
        <taxon>Metazoa</taxon>
        <taxon>Chordata</taxon>
        <taxon>Craniata</taxon>
        <taxon>Vertebrata</taxon>
        <taxon>Euteleostomi</taxon>
        <taxon>Amphibia</taxon>
        <taxon>Batrachia</taxon>
        <taxon>Anura</taxon>
        <taxon>Pipoidea</taxon>
        <taxon>Pipidae</taxon>
        <taxon>Xenopodinae</taxon>
        <taxon>Xenopus</taxon>
        <taxon>Xenopus</taxon>
    </lineage>
</organism>
<sequence>MASFLHQLRVLLWKNWLSILRQPVWSLVLILWPVVIFVIIAITRSKFPGDIQPNCYLAPRNLQSTGMVPFLQNFLCETGCQKMSYLPTTIFTSTTSRIQKRSVDSGGGGATFLIRASDNTSSSLGQNKTNQNNTSPLSNLTENVNTAQMVIQRLLSGDVNGALCLSAISLLSPNQTSSSQDFCKNITSLTQFIKLAINQIGLNMTVLLSTMQTVSTEFQKVQNNTAFWNQLLMLPQYIKDPKSFPFGGALTVEVPPVIQEPADINSCIKFILRIEKIVQNSTLNVEVSGQWETLAGQNLTKEIEACISLFKSLPCVNGTSECWPQLKTFFSLVMSLNSPSINSPCMSNVSEVVCNSSINSSGTLLSKVITSQPAELLRFLPQTWTLVKQYNIDEIINQKLQQAIASQYPGNLQVQRTLTGLVQLLFNTTDLLINEVSTNSQILNITSSLQVLQNISNQFNILFLQNNQAELLNTTENIVSALQITAQNFLHWNNFSDLTLPYNGSDEALKELQTLVNTWMTISLENALLNDTTRIIGILSMLNQSSFTPLKQIFSALLNLDPMAANITNVVIKTLNILSESISLTNSSDSSLLAEFYLKQIANFISDNNLQKKLLFFQLLFNNSSQLSFLQSDNLKTVAMDFLLLFTPSNLQNISSDPTHAASSLFNLISNVIPVEGQGIFHELVNATLTLLQSVATCQRSNSNCTGTTTMFQQMLSGSISFINSLKSDIQQQFINVSVLQFPIPSSAEIDVINNIYNMALCYQGKSCTTFNNIYNETRKIIDILIEYTFGNGSNILSNPALLEELKQNLTTFEQVLHSVDVNKLMSQLENFINGSTCLIYADTQPLNCTVKLFSFLMGLIQSCPLPQQVNETVHVASSIVNFWVKELNSSLDLTYIYNLTKLTFQNNSMIMDINTMITNIAKTLEEIEIMLNTNSQEPILIIKNLVDIINSANTNNTTTLFLQIEQELINIKTQLQIAQWYITYVKNITESFQTSGNWYPIRTMTQLILNNILSTMKENPSLTLFATEVNNTLYWLGQSNLIPVIQSLLSATSQNGVQSIDQIINQTMSIMQTIFQDKNFWNTLLSETQQYDVMFVLRLIQKISTESQANLSSVLISVERVIYALESILNNASLDMAFDRDIMEIIYNIPTGIMSIISNTGNTSNINRDMILNISILLLQNWNSSRVPILHSIEQHLMDLLDIGMQCHLKNMTPASTQNCSTTDILQGIQKILNYSGCQDSLLLSDSSNGITLTKIVENALHFSQTGNMSGCLIEGVHLADELVCFTEIIRIYTEFLSKPNDAFGLNLTWIQQLNGEITLISKKLLENNKTCSVIDRATLNIMEQVFESQMLLLQKLLSFIAHQTTINGHNLPSYTEYWGWLSETVEFYISQQQPTLLNDSMFKILNETMIQLKNLTQTSQNCSTQSVVSAVWNILGNLPNKLGHTEAMQNYSQFLSDLHKAVNLAISLERMLSNNSYESFPEGFQTFITLLNSELNLTSPELCSTAVKTFIATNQSVGREMDTQLISIMSNWSCNLIFGNISIVDWMKELKNLAATIANTQNSPLQYVEIAQQISSLIKEVLNSTSTVNFHAVINSLNAVSNAQYDSVSWNVYTSLHDFITSLQLSLNVALSSGTLGPLAVSEKITADTIGSLDILLKRLNVTGYEDILTFTNNIVQLYFRSRNSSFALDNLAQMTWKQLLSYLQQNGFEKVLIQTLESHIFSYSPETQGTAKILQILLNTVFSSFDGPFSELGLQAHYLNNSMIIGIIRNIVGKLNNTIFQENLMDDKRKFTELIVNLMDFVLQNNLNWDNDSLDSQFLQNETSEMKNVLENLVNDWLLISTAENELLYNSSSSFIKAFYLLFKASNNTQAMEALQFFLNTNDSIISIPFLIDALKNFYNFSRETSADMNVLTELYLKQLVVFLSNGQLNKFLLELSAIQEITFLHASDAAMDILQFLNPDNLYNINDSQGLIQKLLTTLSSYMPMEDKAGFGNISSSIVSVIEALNNCTNASGKCLTLVSVFQNVVTDVINVLNSIENNSIPNNFSNSSLQHYATFDHSHISIINNIYWLAAQSQEIFYNDTGEFTDVYQEVLLAVKFTENITNELNITEHADLNQVSKYLQEMKAILKVLKRNNMTEILIQFQHVVQESNCEKQTEAEFLLCTFNLTCHILNTLGKLQLPNPLSGKINDLSLIATFWMSEMDTTVNIYQQMISFYNLTKSVLQNQATLQAILTHVNEMSNTLQNIKMENGTSGIVQNIIRLLDLLKPDTVFSLNNITWNVNSTQLENVQAQLKILQWYLIYITNNTEFNNTSNKLYPMYRLTQLILTNGILTKEADRLFQLITDIVTSNQTDSDFINQLETWVELSELIKSISARENGSAFVSSDLTAIWQSIDKLMSGEWNWVQINSIANVVHTIMTRGNITTEADIMQLYESLLHFFNQTNSAGYMSYVQLFISNLDSLSKTNCQNVSNVITNMYPIIQNVFPSNFWPKNTIILNATKEICDLIQGNSQNNLATILRILRIVITAAEPLTQNDTREYIIAVETIAAMAEDLISEPVPSYNTIVTAMKMIPKITELFNIAENTTNWVENTALNQLLYLLLDLAWSSSLSEDIILAKVKNVTLETIQIVQDILNSQNDSSYKTIFSFSLEVVELFLNKTGNTSSEDYSVMSFVKQVWDQFRESGTEHLITSIIKQQIINTYPGGSKDSAIWDTILQLMINITDLILSDTKQHQNYSNDSTTINIPPVLLETLKYILLPHTENITQVLIESWEILHNMSQILFSMSEQNETSQIRIILTSLNNLNIGHDIFNDTVKLVELFSVINQTELFTELFHTTYIALNNNSQSGMLFLDALDIFKDLVDLYNSSDIKELSTIFEKYFQNLLDAGIDLMLYFNDLLGQQSQEVNNTIGQVLPYFMSAELQNRSINTTNHIAGLFKLMSEYVPKDDQDIFQKVANTTLLLIDALETCRNKPENCSNLNEGIQYIASDITQILSAIQNKSLEGYFGNNSLTYNAQSLKNLVNDVNLIWYSQGHPNYTTETLINLFEDFLAVRSFILNTTLRNDLNLTMSPSLQSILEVLASSNISEYLFQIQNLLTSNCIIQEDIDKGVCNLNLISKLAHLLSLHPLTKVAHDRLSVIFSLAELWLSKINASISAYQQLSDLYNVTMFASKHRPVLYAINKTTENIVQLLQQTETFLNVSINGTMSMTTLLSRILKVIAFDNKLNFSNAFLQVNINDSLVSIRLQSDIAYWLMSQVRNITPFLKTLAGDYTNQTVGQWITDNYQYINQIFSNAENVIDALNSINELKDQTPIFNSVNEKYRLILYNVRGLLQNLSNTYLFENLVMHENLQNTSWRSVMWLVFNVTELIITESSPSPPYITANATMTILQMVFENIQQMMLLQKENINQVLMEFWQMVLDVSDIFFAVGQNHTSQLEMLITNVNNLNFGPDFIKDASKLSELFSIINQTGLITQLTNNLPTAFKYDNIQHFKLFLDALDIFNGLVQLNSRIHIYELSSVFKQYLQNYTEAQNQTQNSLNMILNVLFYLNNLTGELFGELDIKFMHGLFQSQELKNRSSNFTNQIETLFNFISEYVPKEEQGIYQNVANISLLLIGSTETCTAKPENCTSIFQGIQHLVLDITQFQAITENKTLAGLFSNSSLLLLESLDQSTKAVISDIITILLNTRKHLDNSSEMVSGVFEELLTVRNWIFNNTLRNDLNLTNSTSLQNIVKVLTSSNITEFLFQIENIIHTSNCFNQSGANPLLCNLNLTLKLTHLLMSLPLSQSTKDSFLRISSLAEQWLSKATDNVYTYQQFTEFYNAKLIASEYKTALNLINRSVADIVQFLQETGAVLNITFNGTDKMDALLSEMLSVAGFVGSNYNFSSIIQHNISDILNNIQFQLDVVQWFIIHVRNQTGFMSTLPGAYTIQQLAQWMINNYQYIKVIIHNIEHTINVFNPFFTLTDVLQIFNTASQNGQYNLLLYKINSVWQNLSNGSFFGDLLANKSVIWQNALQLASNITDLIITEASSNPPYITTKTTVKILQVVLGNLPQILLSGNDNITQAFKESWQTVLNISKIFLASSQQNKTSQLEMLITSLNSLNFGNDIFNDTAKLVELINIINETGFVSELDNALQIILSYDNIQKVKLVLNALDIFMGLVEINNATNTRELSAVFRNYLQIPSDFGNHTEITLTMILNVLKNCNNLIGKQSSDVKNVILEVLPFFQSPELETINNTVTNQIALLFNLIYEYIPNGEQDTYKKAANSSLMLIKAIEICNTRPENCTNLILGIQNFVLDIRQVLTVIENKSLAEDFKNDSFLQVEYYDQSLKTLLNDILWNVQVSSNNTNETLSVVYDELLSVRNWILNSTLRNDLNLTISPSLRKSLEVLSSTNISEFILQIQNILLTSNCVNPTNADPLLCNLELTLQLTQLLKATLLPQLTQDRLSSIYLLARQWLSKVNTTISSYEQLKEFYNLTVLAIQHHPILLAINKSFVDIIQILQDSEEPLNVSINGTHVIANLIADMLQAIDFNSSNYNIPSLLQYNISDLLEGIQLQLDLVHWLMLQERNQTSFLDPFSRAHTQSIMQWLHDNYKNLRQIINDVETVLSFLNSTFSLTDLIHLVNATLPTKQTQLIIQQVDQVMQNILNISFLINPSSQTGVELALLLSQEMNNTLLPAVLQTINVALEVLQGKKDLYLEYPSQINLTVENIATILKEGMDILNDIQMKEMVNKEMILRIYNFTLLLVQDELHWVPFQNMSAMKTELLDVWYLAMSPFLGGNISKQYTGNCSVQDVLHILIKTIFKNATVNESLEEGKCLWQFISNTSDNSTRHNYTLNDIIYLALQNSPMLHNVSGDNSLHPLANEITFLMQFMELSVGVLAELNNLSGLQSPLINLLHNSFTCISSHLPEQNSTFTSGIQLIQIFHNIFLNQTNPLHSFIQFLIKNINSSAETPDMQLNWAELSKILASLHGRFDSHIYEIIQLAFNVTHLPPLLKSIGHIDSFLLINWTVAEIDSSISVLETIRSTLSLINSLSAWDSKTIQIYQSMLSLLKDSSLQFLLNHNNNTVDNFTLTVNTECEAILKLVFRFSDSVWVVFDPTHQQLEEMLISNISSLACSLLNYQPGHFNGVLELVTIKNILPYITYFVPVEMTNYFTALENIVSFLSDNLNSSNNSIENIVMGISNLLLQELRLFNGTTFVADWLESLPLQNINLFLSNSFVDVTATQSSAAQMVVLNLVSKALGATSYTQAISSLSNLTTYVMSNTGAIASSSINLTPQLLTLVEELAIKIQNVSLTGPYENAKSCLMNTVSNQSSGQLEEMIQIIQAVFTQSNESANASLTLDLLKEKIQQLQNLTTLICRFGDSDQSHSYCNFTCQYQIMLKSAADLAISVTRDTVTTVSTTNTDKIAAFFDSLLESLQEALLADLSSMFPTSISNITSTLNAYINETSPSFTANLGNLFTNTNQVDNQLNEIVKINNESRSALLNVPIPNNFSQIIDGFMTLDNCRLNASIVTEPFRVFCNLSSEQGYEMAIIFLQNVNIFKMFYRLLVPTTLQTTIDLILTALNKMINDWNAMLAQIPPEQELQQMLDVINTFMSMSKQSKNTLLRKKRSTDTRTITITEVSKSICSNNFTSLRKALQQLYSTNTSSAKSASLTDTYGIPTDNAFCTQLFMNLVSTTSGTASWLLLKPLLYGQILYTPNTILTQQIMQKANATIQQVVGYKANVSSWDTSIQQLLNQWDTLQNAESLIGPLQVLLSNSFINSLLEEFLHTNASQINSTINSALNIINLLKKNMNNIKEFQPIAVVLNNLLSCMTYNRIQPMNSVEEMQAKAEELQKNNQLFAAVTFDLPSETSGQNKASSNLPKHIKYTISMEPMLSEDTSVIRESYWTPVPASSMNKYSRGFVYLQENIDRAIIEMQTNKSVTNIGLQYQPMPYPCYKRDRFLASMGYTLPIALMITWVLFISAFIKKIVHEKEMRLHEYMRMMGVNSNSHFCAWFIESAAFLLITLSILVMLLKFGKMLPNSNGFILFLLLLDYSLTIIAMSYLISVFFHNTNVAGLSGSLIYIITFFPFIVIVTKGSVLSFSAKTLLCIFSPTALSNAIQYVVYYEEQGVGIQWSNMYISPLLGDSMTFGWLCWLLLIDSMIYFLVGFYIRMVFPGKYGIPAPWYFPFQISFWLKCCGLESLRPTKSSGLMFTNIMADNIYHRKGAENDLCPLNEQEPNGLTVGVSLHGLTKVFQSKTAVKNLNLNFYEGHITALLGHNGAGKTTTLSMLTGLYGSTSGTIYVYGDDIRTNLDRARSNMGVCMQYDVHFDHLTTKEHLLLYGSIKAPQWSRTHLHDEVKRNLKDTGLYNHRHKPVKALSGGMKRKLSICMALIGGSKVVILDEPTTGVDPCSRRSIWEVISKQKKDKTIILSTHHLDEAEVLSDRIAFLEQGGLKCCGSPMYLKEKFGSGYHLTLTKKFPNRENREECNVEAVTDLIKSHISEAHLKEDVGGELVYILPPFNAEISGAYLSLLQALDSRMNDLHIGCYGISDTTIEEVFLKLTDGLNEDEEDAMAWSNTKTVVPIPSEENVNVQDELSLTNYRFSDRDDQPLTNEENLFGVSLLLKKIMAILIKRLHNSRRNWRGLISQVLLPVLFVVIAMGLGSLSSNEVSFPELLLTPNLYGTSSQSVAFGHTERTSNLVSAMNSFPGIDNSCLNQNANCLSQSGLGLWTSDNQSLSYGSCNCSTGAPVCDASSAAPPHRRTFSEQMLYNVSGYNMENYLLTSNLQFIQQRYGGWSFGIPWVSSTLETLANQNLNMTISKVWFNNKGPHSLPAFINSFDNFLLRANLPSNKSDQYSISVASKPLSGTVMQASTTVSLVNTLIALCVLVGYSITTSSFATYVVKEHHSGAKRLQHIAGVGETCYWVTNFIYDSLIYLIPVSLSIATIAIFKLPAFYTYPNLGAMSLLFILFGYATFSWMYLLAGSFKNPGSAFITYVSINLFIGINTIISTSVVYFLLVQRSPSDSDYQSLNQTYTVLTDVFKVFPQFCFGYGMILLSQKQAEQIQLSAFGGTSTTNIFSMDVIGWFLSAMVIQGTFLFLLRLLIHDGIIFSVKSFIKRNCMKSYLAVTKNPEEDEDVSAERERVDSGQAATDLLQLQGLTKVYHHVGKSMVAVNNMTLSIPAGECFGLLGVNGAGKTTTFKMLTGDVAPSKGNIQVRNNFGNLENILGYNTDWSAFGYCPQEDALDELLTGEEHLYFYARLHGIPEKKLKAVSLNLLQKLQLVQYKDRITAGYSCGTRRKLSTALALIGRPSILLLDEPSSGMDPKTKRHLWKIISEEVKEKCAVVLTSHSMEECEALCTRLAIMVKGKFQCIGSLQHIKSRFGSGFTVKMHLKDSSVSVEALTSFMCRYFPNTYLKDQHFTMVEYHVPVTAGGVAGIFDLLEANKSDLDIIHFSVSQTTLDEVFINFAQSEVSPDNSSVSRQELPEVAFVTE</sequence>
<evidence type="ECO:0000313" key="15">
    <source>
        <dbReference type="RefSeq" id="XP_018091569.1"/>
    </source>
</evidence>
<dbReference type="GeneID" id="108701422"/>
<dbReference type="PROSITE" id="PS50893">
    <property type="entry name" value="ABC_TRANSPORTER_2"/>
    <property type="match status" value="2"/>
</dbReference>
<dbReference type="PANTHER" id="PTHR19229">
    <property type="entry name" value="ATP-BINDING CASSETTE TRANSPORTER SUBFAMILY A ABCA"/>
    <property type="match status" value="1"/>
</dbReference>
<dbReference type="KEGG" id="xla:108701422"/>
<dbReference type="GO" id="GO:0005319">
    <property type="term" value="F:lipid transporter activity"/>
    <property type="evidence" value="ECO:0000318"/>
    <property type="project" value="GO_Central"/>
</dbReference>
<feature type="transmembrane region" description="Helical" evidence="12">
    <location>
        <begin position="6636"/>
        <end position="6659"/>
    </location>
</feature>
<dbReference type="FunFam" id="3.40.50.300:FF:000298">
    <property type="entry name" value="ATP-binding cassette sub-family A member 12"/>
    <property type="match status" value="1"/>
</dbReference>
<protein>
    <submittedName>
        <fullName evidence="15">Uncharacterized protein LOC108701422</fullName>
    </submittedName>
</protein>
<feature type="transmembrane region" description="Helical" evidence="12">
    <location>
        <begin position="6073"/>
        <end position="6096"/>
    </location>
</feature>
<evidence type="ECO:0000256" key="5">
    <source>
        <dbReference type="ARBA" id="ARBA00022741"/>
    </source>
</evidence>
<dbReference type="PROSITE" id="PS00211">
    <property type="entry name" value="ABC_TRANSPORTER_1"/>
    <property type="match status" value="1"/>
</dbReference>
<dbReference type="CDD" id="cd03263">
    <property type="entry name" value="ABC_subfamily_A"/>
    <property type="match status" value="2"/>
</dbReference>
<keyword evidence="4" id="KW-0677">Repeat</keyword>
<dbReference type="CTD" id="108701422"/>
<evidence type="ECO:0000256" key="9">
    <source>
        <dbReference type="ARBA" id="ARBA00023055"/>
    </source>
</evidence>
<feature type="transmembrane region" description="Helical" evidence="12">
    <location>
        <begin position="6956"/>
        <end position="6975"/>
    </location>
</feature>
<evidence type="ECO:0000256" key="8">
    <source>
        <dbReference type="ARBA" id="ARBA00022989"/>
    </source>
</evidence>
<feature type="transmembrane region" description="Helical" evidence="12">
    <location>
        <begin position="6928"/>
        <end position="6950"/>
    </location>
</feature>
<evidence type="ECO:0000256" key="11">
    <source>
        <dbReference type="ARBA" id="ARBA00023329"/>
    </source>
</evidence>
<keyword evidence="3 12" id="KW-0812">Transmembrane</keyword>
<dbReference type="InterPro" id="IPR026082">
    <property type="entry name" value="ABCA"/>
</dbReference>
<evidence type="ECO:0000313" key="14">
    <source>
        <dbReference type="Proteomes" id="UP000186698"/>
    </source>
</evidence>
<dbReference type="SMART" id="SM00382">
    <property type="entry name" value="AAA"/>
    <property type="match status" value="2"/>
</dbReference>
<feature type="transmembrane region" description="Helical" evidence="12">
    <location>
        <begin position="7077"/>
        <end position="7099"/>
    </location>
</feature>
<evidence type="ECO:0000256" key="7">
    <source>
        <dbReference type="ARBA" id="ARBA00022967"/>
    </source>
</evidence>
<gene>
    <name evidence="15" type="primary">LOC108701422</name>
</gene>
<dbReference type="GO" id="GO:0032376">
    <property type="term" value="P:positive regulation of cholesterol transport"/>
    <property type="evidence" value="ECO:0007669"/>
    <property type="project" value="UniProtKB-ARBA"/>
</dbReference>
<dbReference type="RefSeq" id="XP_018091569.1">
    <property type="nucleotide sequence ID" value="XM_018236080.2"/>
</dbReference>
<accession>A0A8J0TXX8</accession>
<dbReference type="GO" id="GO:0140359">
    <property type="term" value="F:ABC-type transporter activity"/>
    <property type="evidence" value="ECO:0007669"/>
    <property type="project" value="InterPro"/>
</dbReference>
<dbReference type="GO" id="GO:0006869">
    <property type="term" value="P:lipid transport"/>
    <property type="evidence" value="ECO:0000318"/>
    <property type="project" value="GO_Central"/>
</dbReference>
<evidence type="ECO:0000256" key="4">
    <source>
        <dbReference type="ARBA" id="ARBA00022737"/>
    </source>
</evidence>
<dbReference type="Gene3D" id="3.40.50.300">
    <property type="entry name" value="P-loop containing nucleotide triphosphate hydrolases"/>
    <property type="match status" value="2"/>
</dbReference>
<name>A0A8J0TXX8_XENLA</name>
<dbReference type="Pfam" id="PF23321">
    <property type="entry name" value="R1_ABCA1"/>
    <property type="match status" value="1"/>
</dbReference>
<keyword evidence="6" id="KW-0067">ATP-binding</keyword>
<evidence type="ECO:0000256" key="3">
    <source>
        <dbReference type="ARBA" id="ARBA00022692"/>
    </source>
</evidence>
<keyword evidence="9" id="KW-0445">Lipid transport</keyword>
<dbReference type="FunFam" id="3.40.50.300:FF:000689">
    <property type="entry name" value="ATP binding cassette subfamily A member 12"/>
    <property type="match status" value="1"/>
</dbReference>
<keyword evidence="2" id="KW-0813">Transport</keyword>
<evidence type="ECO:0000259" key="13">
    <source>
        <dbReference type="PROSITE" id="PS50893"/>
    </source>
</evidence>
<feature type="transmembrane region" description="Helical" evidence="12">
    <location>
        <begin position="6142"/>
        <end position="6163"/>
    </location>
</feature>
<dbReference type="OrthoDB" id="10255969at2759"/>
<dbReference type="Pfam" id="PF00005">
    <property type="entry name" value="ABC_tran"/>
    <property type="match status" value="2"/>
</dbReference>
<keyword evidence="14" id="KW-1185">Reference proteome</keyword>
<reference evidence="15" key="1">
    <citation type="submission" date="2025-08" db="UniProtKB">
        <authorList>
            <consortium name="RefSeq"/>
        </authorList>
    </citation>
    <scope>IDENTIFICATION</scope>
    <source>
        <strain evidence="15">J_2021</strain>
        <tissue evidence="15">Erythrocytes</tissue>
    </source>
</reference>
<keyword evidence="11" id="KW-0968">Cytoplasmic vesicle</keyword>
<feature type="transmembrane region" description="Helical" evidence="12">
    <location>
        <begin position="6003"/>
        <end position="6025"/>
    </location>
</feature>
<keyword evidence="7" id="KW-1278">Translocase</keyword>
<feature type="domain" description="ABC transporter" evidence="13">
    <location>
        <begin position="6238"/>
        <end position="6469"/>
    </location>
</feature>
<feature type="domain" description="ABC transporter" evidence="13">
    <location>
        <begin position="7149"/>
        <end position="7387"/>
    </location>
</feature>
<proteinExistence type="predicted"/>
<feature type="transmembrane region" description="Helical" evidence="12">
    <location>
        <begin position="6876"/>
        <end position="6897"/>
    </location>
</feature>
<feature type="transmembrane region" description="Helical" evidence="12">
    <location>
        <begin position="24"/>
        <end position="43"/>
    </location>
</feature>
<evidence type="ECO:0000256" key="2">
    <source>
        <dbReference type="ARBA" id="ARBA00022448"/>
    </source>
</evidence>
<evidence type="ECO:0000256" key="10">
    <source>
        <dbReference type="ARBA" id="ARBA00023136"/>
    </source>
</evidence>
<dbReference type="InterPro" id="IPR003439">
    <property type="entry name" value="ABC_transporter-like_ATP-bd"/>
</dbReference>
<feature type="transmembrane region" description="Helical" evidence="12">
    <location>
        <begin position="5953"/>
        <end position="5977"/>
    </location>
</feature>
<dbReference type="InterPro" id="IPR017871">
    <property type="entry name" value="ABC_transporter-like_CS"/>
</dbReference>
<feature type="transmembrane region" description="Helical" evidence="12">
    <location>
        <begin position="6037"/>
        <end position="6061"/>
    </location>
</feature>
<comment type="subcellular location">
    <subcellularLocation>
        <location evidence="1">Cytoplasmic vesicle membrane</location>
        <topology evidence="1">Multi-pass membrane protein</topology>
    </subcellularLocation>
</comment>
<evidence type="ECO:0000256" key="12">
    <source>
        <dbReference type="SAM" id="Phobius"/>
    </source>
</evidence>
<evidence type="ECO:0000256" key="6">
    <source>
        <dbReference type="ARBA" id="ARBA00022840"/>
    </source>
</evidence>
<dbReference type="InterPro" id="IPR056264">
    <property type="entry name" value="R2_ABCA1-4-like"/>
</dbReference>
<dbReference type="GO" id="GO:0016887">
    <property type="term" value="F:ATP hydrolysis activity"/>
    <property type="evidence" value="ECO:0007669"/>
    <property type="project" value="InterPro"/>
</dbReference>
<dbReference type="InterPro" id="IPR027417">
    <property type="entry name" value="P-loop_NTPase"/>
</dbReference>
<keyword evidence="5" id="KW-0547">Nucleotide-binding</keyword>
<evidence type="ECO:0000256" key="1">
    <source>
        <dbReference type="ARBA" id="ARBA00004439"/>
    </source>
</evidence>